<dbReference type="GeneID" id="36345248"/>
<accession>W6U393</accession>
<evidence type="ECO:0000313" key="2">
    <source>
        <dbReference type="Proteomes" id="UP000019149"/>
    </source>
</evidence>
<protein>
    <submittedName>
        <fullName evidence="1">Uncharacterized protein</fullName>
    </submittedName>
</protein>
<proteinExistence type="predicted"/>
<dbReference type="KEGG" id="egl:EGR_09533"/>
<name>W6U393_ECHGR</name>
<gene>
    <name evidence="1" type="ORF">EGR_09533</name>
</gene>
<dbReference type="CTD" id="36345248"/>
<organism evidence="1 2">
    <name type="scientific">Echinococcus granulosus</name>
    <name type="common">Hydatid tapeworm</name>
    <dbReference type="NCBI Taxonomy" id="6210"/>
    <lineage>
        <taxon>Eukaryota</taxon>
        <taxon>Metazoa</taxon>
        <taxon>Spiralia</taxon>
        <taxon>Lophotrochozoa</taxon>
        <taxon>Platyhelminthes</taxon>
        <taxon>Cestoda</taxon>
        <taxon>Eucestoda</taxon>
        <taxon>Cyclophyllidea</taxon>
        <taxon>Taeniidae</taxon>
        <taxon>Echinococcus</taxon>
        <taxon>Echinococcus granulosus group</taxon>
    </lineage>
</organism>
<comment type="caution">
    <text evidence="1">The sequence shown here is derived from an EMBL/GenBank/DDBJ whole genome shotgun (WGS) entry which is preliminary data.</text>
</comment>
<reference evidence="1 2" key="1">
    <citation type="journal article" date="2013" name="Nat. Genet.">
        <title>The genome of the hydatid tapeworm Echinococcus granulosus.</title>
        <authorList>
            <person name="Zheng H."/>
            <person name="Zhang W."/>
            <person name="Zhang L."/>
            <person name="Zhang Z."/>
            <person name="Li J."/>
            <person name="Lu G."/>
            <person name="Zhu Y."/>
            <person name="Wang Y."/>
            <person name="Huang Y."/>
            <person name="Liu J."/>
            <person name="Kang H."/>
            <person name="Chen J."/>
            <person name="Wang L."/>
            <person name="Chen A."/>
            <person name="Yu S."/>
            <person name="Gao Z."/>
            <person name="Jin L."/>
            <person name="Gu W."/>
            <person name="Wang Z."/>
            <person name="Zhao L."/>
            <person name="Shi B."/>
            <person name="Wen H."/>
            <person name="Lin R."/>
            <person name="Jones M.K."/>
            <person name="Brejova B."/>
            <person name="Vinar T."/>
            <person name="Zhao G."/>
            <person name="McManus D.P."/>
            <person name="Chen Z."/>
            <person name="Zhou Y."/>
            <person name="Wang S."/>
        </authorList>
    </citation>
    <scope>NUCLEOTIDE SEQUENCE [LARGE SCALE GENOMIC DNA]</scope>
</reference>
<sequence length="81" mass="9424">MTKCLLHHSEWGIYNACSQFSLPSSYLAWKPVCFVDVVAMAKLLKHYDGDEMDSIRESQSRWILGPREPCNQHFIVIVHMK</sequence>
<dbReference type="Proteomes" id="UP000019149">
    <property type="component" value="Unassembled WGS sequence"/>
</dbReference>
<dbReference type="AlphaFoldDB" id="W6U393"/>
<dbReference type="EMBL" id="APAU02000152">
    <property type="protein sequence ID" value="EUB55593.1"/>
    <property type="molecule type" value="Genomic_DNA"/>
</dbReference>
<evidence type="ECO:0000313" key="1">
    <source>
        <dbReference type="EMBL" id="EUB55593.1"/>
    </source>
</evidence>
<dbReference type="RefSeq" id="XP_024346789.1">
    <property type="nucleotide sequence ID" value="XM_024498782.1"/>
</dbReference>
<keyword evidence="2" id="KW-1185">Reference proteome</keyword>